<evidence type="ECO:0000313" key="1">
    <source>
        <dbReference type="EMBL" id="JAD90217.1"/>
    </source>
</evidence>
<proteinExistence type="predicted"/>
<reference evidence="1" key="2">
    <citation type="journal article" date="2015" name="Data Brief">
        <title>Shoot transcriptome of the giant reed, Arundo donax.</title>
        <authorList>
            <person name="Barrero R.A."/>
            <person name="Guerrero F.D."/>
            <person name="Moolhuijzen P."/>
            <person name="Goolsby J.A."/>
            <person name="Tidwell J."/>
            <person name="Bellgard S.E."/>
            <person name="Bellgard M.I."/>
        </authorList>
    </citation>
    <scope>NUCLEOTIDE SEQUENCE</scope>
    <source>
        <tissue evidence="1">Shoot tissue taken approximately 20 cm above the soil surface</tissue>
    </source>
</reference>
<dbReference type="EMBL" id="GBRH01207678">
    <property type="protein sequence ID" value="JAD90217.1"/>
    <property type="molecule type" value="Transcribed_RNA"/>
</dbReference>
<name>A0A0A9E2K7_ARUDO</name>
<reference evidence="1" key="1">
    <citation type="submission" date="2014-09" db="EMBL/GenBank/DDBJ databases">
        <authorList>
            <person name="Magalhaes I.L.F."/>
            <person name="Oliveira U."/>
            <person name="Santos F.R."/>
            <person name="Vidigal T.H.D.A."/>
            <person name="Brescovit A.D."/>
            <person name="Santos A.J."/>
        </authorList>
    </citation>
    <scope>NUCLEOTIDE SEQUENCE</scope>
    <source>
        <tissue evidence="1">Shoot tissue taken approximately 20 cm above the soil surface</tissue>
    </source>
</reference>
<sequence>MLPDRVASITRSSSILNIYVPAPTSELYIRRSLMSDTGGLTISPMYSIIISPALCETFAKTPNP</sequence>
<accession>A0A0A9E2K7</accession>
<dbReference type="AlphaFoldDB" id="A0A0A9E2K7"/>
<organism evidence="1">
    <name type="scientific">Arundo donax</name>
    <name type="common">Giant reed</name>
    <name type="synonym">Donax arundinaceus</name>
    <dbReference type="NCBI Taxonomy" id="35708"/>
    <lineage>
        <taxon>Eukaryota</taxon>
        <taxon>Viridiplantae</taxon>
        <taxon>Streptophyta</taxon>
        <taxon>Embryophyta</taxon>
        <taxon>Tracheophyta</taxon>
        <taxon>Spermatophyta</taxon>
        <taxon>Magnoliopsida</taxon>
        <taxon>Liliopsida</taxon>
        <taxon>Poales</taxon>
        <taxon>Poaceae</taxon>
        <taxon>PACMAD clade</taxon>
        <taxon>Arundinoideae</taxon>
        <taxon>Arundineae</taxon>
        <taxon>Arundo</taxon>
    </lineage>
</organism>
<protein>
    <submittedName>
        <fullName evidence="1">SDG938</fullName>
    </submittedName>
</protein>